<evidence type="ECO:0000256" key="1">
    <source>
        <dbReference type="ARBA" id="ARBA00005854"/>
    </source>
</evidence>
<evidence type="ECO:0000256" key="4">
    <source>
        <dbReference type="RuleBase" id="RU003719"/>
    </source>
</evidence>
<comment type="similarity">
    <text evidence="1 4">Belongs to the D-isomer specific 2-hydroxyacid dehydrogenase family.</text>
</comment>
<reference evidence="8" key="1">
    <citation type="journal article" date="2019" name="Int. J. Syst. Evol. Microbiol.">
        <title>The Global Catalogue of Microorganisms (GCM) 10K type strain sequencing project: providing services to taxonomists for standard genome sequencing and annotation.</title>
        <authorList>
            <consortium name="The Broad Institute Genomics Platform"/>
            <consortium name="The Broad Institute Genome Sequencing Center for Infectious Disease"/>
            <person name="Wu L."/>
            <person name="Ma J."/>
        </authorList>
    </citation>
    <scope>NUCLEOTIDE SEQUENCE [LARGE SCALE GENOMIC DNA]</scope>
    <source>
        <strain evidence="8">JCM 1405</strain>
    </source>
</reference>
<dbReference type="PANTHER" id="PTHR43026:SF1">
    <property type="entry name" value="2-HYDROXYACID DEHYDROGENASE HOMOLOG 1-RELATED"/>
    <property type="match status" value="1"/>
</dbReference>
<dbReference type="InterPro" id="IPR006140">
    <property type="entry name" value="D-isomer_DH_NAD-bd"/>
</dbReference>
<dbReference type="CDD" id="cd12185">
    <property type="entry name" value="HGDH_LDH_like"/>
    <property type="match status" value="1"/>
</dbReference>
<evidence type="ECO:0000256" key="2">
    <source>
        <dbReference type="ARBA" id="ARBA00023002"/>
    </source>
</evidence>
<dbReference type="Gene3D" id="3.40.50.720">
    <property type="entry name" value="NAD(P)-binding Rossmann-like Domain"/>
    <property type="match status" value="2"/>
</dbReference>
<keyword evidence="2 4" id="KW-0560">Oxidoreductase</keyword>
<dbReference type="InterPro" id="IPR029752">
    <property type="entry name" value="D-isomer_DH_CS1"/>
</dbReference>
<dbReference type="PROSITE" id="PS00065">
    <property type="entry name" value="D_2_HYDROXYACID_DH_1"/>
    <property type="match status" value="1"/>
</dbReference>
<keyword evidence="3" id="KW-0520">NAD</keyword>
<dbReference type="EMBL" id="BAAACF010000013">
    <property type="protein sequence ID" value="GAA0731130.1"/>
    <property type="molecule type" value="Genomic_DNA"/>
</dbReference>
<dbReference type="PANTHER" id="PTHR43026">
    <property type="entry name" value="2-HYDROXYACID DEHYDROGENASE HOMOLOG 1-RELATED"/>
    <property type="match status" value="1"/>
</dbReference>
<name>A0ABP3UG98_9CLOT</name>
<dbReference type="InterPro" id="IPR036291">
    <property type="entry name" value="NAD(P)-bd_dom_sf"/>
</dbReference>
<protein>
    <submittedName>
        <fullName evidence="7">D-isomer specific 2-hydroxyacid dehydrogenase family protein</fullName>
    </submittedName>
</protein>
<comment type="caution">
    <text evidence="7">The sequence shown here is derived from an EMBL/GenBank/DDBJ whole genome shotgun (WGS) entry which is preliminary data.</text>
</comment>
<dbReference type="SUPFAM" id="SSF52283">
    <property type="entry name" value="Formate/glycerate dehydrogenase catalytic domain-like"/>
    <property type="match status" value="1"/>
</dbReference>
<evidence type="ECO:0000259" key="6">
    <source>
        <dbReference type="Pfam" id="PF02826"/>
    </source>
</evidence>
<dbReference type="InterPro" id="IPR058205">
    <property type="entry name" value="D-LDH-like"/>
</dbReference>
<dbReference type="InterPro" id="IPR029753">
    <property type="entry name" value="D-isomer_DH_CS"/>
</dbReference>
<dbReference type="Pfam" id="PF02826">
    <property type="entry name" value="2-Hacid_dh_C"/>
    <property type="match status" value="1"/>
</dbReference>
<feature type="domain" description="D-isomer specific 2-hydroxyacid dehydrogenase catalytic" evidence="5">
    <location>
        <begin position="17"/>
        <end position="324"/>
    </location>
</feature>
<organism evidence="7 8">
    <name type="scientific">Clostridium malenominatum</name>
    <dbReference type="NCBI Taxonomy" id="1539"/>
    <lineage>
        <taxon>Bacteria</taxon>
        <taxon>Bacillati</taxon>
        <taxon>Bacillota</taxon>
        <taxon>Clostridia</taxon>
        <taxon>Eubacteriales</taxon>
        <taxon>Clostridiaceae</taxon>
        <taxon>Clostridium</taxon>
    </lineage>
</organism>
<feature type="domain" description="D-isomer specific 2-hydroxyacid dehydrogenase NAD-binding" evidence="6">
    <location>
        <begin position="110"/>
        <end position="295"/>
    </location>
</feature>
<dbReference type="SUPFAM" id="SSF51735">
    <property type="entry name" value="NAD(P)-binding Rossmann-fold domains"/>
    <property type="match status" value="1"/>
</dbReference>
<evidence type="ECO:0000256" key="3">
    <source>
        <dbReference type="ARBA" id="ARBA00023027"/>
    </source>
</evidence>
<dbReference type="InterPro" id="IPR006139">
    <property type="entry name" value="D-isomer_2_OHA_DH_cat_dom"/>
</dbReference>
<proteinExistence type="inferred from homology"/>
<dbReference type="Pfam" id="PF00389">
    <property type="entry name" value="2-Hacid_dh"/>
    <property type="match status" value="1"/>
</dbReference>
<accession>A0ABP3UG98</accession>
<evidence type="ECO:0000313" key="7">
    <source>
        <dbReference type="EMBL" id="GAA0731130.1"/>
    </source>
</evidence>
<sequence>MKVIAYAYRPDEAIAFERFSKELNLDITYVKECLSPENAHLAEGIEAVTILGNCNARRESLEKLSKCGVKYLSSRSAGYNNIDLEAAKEFGIKVSNAQYSPNSVADFATMLALMLNRRVIQSIKRSASQDYSLVGLMGNELHNQVVGVIGTGRIGQAVIKNFSGFGPKILAYDLYPNEDMKKYVEYVDLDTLLEKADIITLHAPLFESNYHLINKETIVKMKDGVKIVNTARGELIHTFDLIDGLKSGKIGGAALDVIEGEVGIYHNDCRFKTINHDEMAILRNLPNVVLTSHFAFYTDQAVSDMVECGLRSLYLFLTKGNSPWEITL</sequence>
<dbReference type="PROSITE" id="PS00670">
    <property type="entry name" value="D_2_HYDROXYACID_DH_2"/>
    <property type="match status" value="1"/>
</dbReference>
<dbReference type="RefSeq" id="WP_343771560.1">
    <property type="nucleotide sequence ID" value="NZ_BAAACF010000013.1"/>
</dbReference>
<dbReference type="Proteomes" id="UP001500339">
    <property type="component" value="Unassembled WGS sequence"/>
</dbReference>
<evidence type="ECO:0000313" key="8">
    <source>
        <dbReference type="Proteomes" id="UP001500339"/>
    </source>
</evidence>
<gene>
    <name evidence="7" type="ORF">GCM10008905_33160</name>
</gene>
<keyword evidence="8" id="KW-1185">Reference proteome</keyword>
<evidence type="ECO:0000259" key="5">
    <source>
        <dbReference type="Pfam" id="PF00389"/>
    </source>
</evidence>